<reference evidence="2" key="1">
    <citation type="submission" date="2020-04" db="EMBL/GenBank/DDBJ databases">
        <authorList>
            <person name="Alioto T."/>
            <person name="Alioto T."/>
            <person name="Gomez Garrido J."/>
        </authorList>
    </citation>
    <scope>NUCLEOTIDE SEQUENCE</scope>
    <source>
        <strain evidence="2">A484AB</strain>
    </source>
</reference>
<feature type="region of interest" description="Disordered" evidence="1">
    <location>
        <begin position="1"/>
        <end position="32"/>
    </location>
</feature>
<gene>
    <name evidence="2" type="ORF">PACLA_8A032388</name>
</gene>
<evidence type="ECO:0000313" key="3">
    <source>
        <dbReference type="Proteomes" id="UP001152795"/>
    </source>
</evidence>
<feature type="non-terminal residue" evidence="2">
    <location>
        <position position="1"/>
    </location>
</feature>
<feature type="compositionally biased region" description="Basic and acidic residues" evidence="1">
    <location>
        <begin position="1"/>
        <end position="18"/>
    </location>
</feature>
<keyword evidence="3" id="KW-1185">Reference proteome</keyword>
<comment type="caution">
    <text evidence="2">The sequence shown here is derived from an EMBL/GenBank/DDBJ whole genome shotgun (WGS) entry which is preliminary data.</text>
</comment>
<organism evidence="2 3">
    <name type="scientific">Paramuricea clavata</name>
    <name type="common">Red gorgonian</name>
    <name type="synonym">Violescent sea-whip</name>
    <dbReference type="NCBI Taxonomy" id="317549"/>
    <lineage>
        <taxon>Eukaryota</taxon>
        <taxon>Metazoa</taxon>
        <taxon>Cnidaria</taxon>
        <taxon>Anthozoa</taxon>
        <taxon>Octocorallia</taxon>
        <taxon>Malacalcyonacea</taxon>
        <taxon>Plexauridae</taxon>
        <taxon>Paramuricea</taxon>
    </lineage>
</organism>
<evidence type="ECO:0000313" key="2">
    <source>
        <dbReference type="EMBL" id="CAB4018916.1"/>
    </source>
</evidence>
<evidence type="ECO:0000256" key="1">
    <source>
        <dbReference type="SAM" id="MobiDB-lite"/>
    </source>
</evidence>
<name>A0A6S7IMK1_PARCT</name>
<dbReference type="Proteomes" id="UP001152795">
    <property type="component" value="Unassembled WGS sequence"/>
</dbReference>
<protein>
    <submittedName>
        <fullName evidence="2">Uncharacterized protein</fullName>
    </submittedName>
</protein>
<accession>A0A6S7IMK1</accession>
<dbReference type="EMBL" id="CACRXK020010218">
    <property type="protein sequence ID" value="CAB4018916.1"/>
    <property type="molecule type" value="Genomic_DNA"/>
</dbReference>
<sequence length="97" mass="10986">CDKLSYQRAKVEMDQHDSKKLRRSTQRSQNLNNAVKKSGFVLDTLTKTAMMNLNAGVAIPALRKQSTHKQGQGYSVKYQAVQRKCNPALYLNVFVNL</sequence>
<proteinExistence type="predicted"/>
<dbReference type="AlphaFoldDB" id="A0A6S7IMK1"/>